<dbReference type="Gene3D" id="3.40.50.720">
    <property type="entry name" value="NAD(P)-binding Rossmann-like Domain"/>
    <property type="match status" value="1"/>
</dbReference>
<organism evidence="1 2">
    <name type="scientific">Streptomyces violaceus</name>
    <name type="common">Streptomyces venezuelae</name>
    <dbReference type="NCBI Taxonomy" id="1936"/>
    <lineage>
        <taxon>Bacteria</taxon>
        <taxon>Bacillati</taxon>
        <taxon>Actinomycetota</taxon>
        <taxon>Actinomycetes</taxon>
        <taxon>Kitasatosporales</taxon>
        <taxon>Streptomycetaceae</taxon>
        <taxon>Streptomyces</taxon>
    </lineage>
</organism>
<proteinExistence type="predicted"/>
<accession>A0ABZ1P3G2</accession>
<protein>
    <submittedName>
        <fullName evidence="1">Uncharacterized protein</fullName>
    </submittedName>
</protein>
<keyword evidence="2" id="KW-1185">Reference proteome</keyword>
<sequence length="152" mass="16483">MLTAGAVPAGISGYFHPTPVDYVSAAILRLSSRLTGVGDTYNLSNPHRLHFSEVVDQLRALGHTLVDLDGAEWSRTVRSDPEKSLLPLLDVFEAAISGIGGYPDIDRHKTEAALAGSGISCPRVTGELLARYLKFFTDQGYFPAPARRKPYP</sequence>
<dbReference type="Proteomes" id="UP001341259">
    <property type="component" value="Chromosome"/>
</dbReference>
<evidence type="ECO:0000313" key="1">
    <source>
        <dbReference type="EMBL" id="WUG98482.1"/>
    </source>
</evidence>
<dbReference type="RefSeq" id="WP_328346341.1">
    <property type="nucleotide sequence ID" value="NZ_CP107906.1"/>
</dbReference>
<dbReference type="EMBL" id="CP107906">
    <property type="protein sequence ID" value="WUG98482.1"/>
    <property type="molecule type" value="Genomic_DNA"/>
</dbReference>
<gene>
    <name evidence="1" type="ORF">OHB29_38955</name>
</gene>
<reference evidence="1 2" key="1">
    <citation type="submission" date="2022-10" db="EMBL/GenBank/DDBJ databases">
        <title>The complete genomes of actinobacterial strains from the NBC collection.</title>
        <authorList>
            <person name="Joergensen T.S."/>
            <person name="Alvarez Arevalo M."/>
            <person name="Sterndorff E.B."/>
            <person name="Faurdal D."/>
            <person name="Vuksanovic O."/>
            <person name="Mourched A.-S."/>
            <person name="Charusanti P."/>
            <person name="Shaw S."/>
            <person name="Blin K."/>
            <person name="Weber T."/>
        </authorList>
    </citation>
    <scope>NUCLEOTIDE SEQUENCE [LARGE SCALE GENOMIC DNA]</scope>
    <source>
        <strain evidence="1 2">NBC_00456</strain>
    </source>
</reference>
<name>A0ABZ1P3G2_STRVL</name>
<evidence type="ECO:0000313" key="2">
    <source>
        <dbReference type="Proteomes" id="UP001341259"/>
    </source>
</evidence>